<dbReference type="PROSITE" id="PS50995">
    <property type="entry name" value="HTH_MARR_2"/>
    <property type="match status" value="1"/>
</dbReference>
<evidence type="ECO:0000313" key="6">
    <source>
        <dbReference type="Proteomes" id="UP000002019"/>
    </source>
</evidence>
<dbReference type="InterPro" id="IPR000835">
    <property type="entry name" value="HTH_MarR-typ"/>
</dbReference>
<name>B0VGY0_CLOAI</name>
<gene>
    <name evidence="5" type="ordered locus">CLOAM0712</name>
</gene>
<dbReference type="PANTHER" id="PTHR42756:SF1">
    <property type="entry name" value="TRANSCRIPTIONAL REPRESSOR OF EMRAB OPERON"/>
    <property type="match status" value="1"/>
</dbReference>
<keyword evidence="3" id="KW-0804">Transcription</keyword>
<sequence length="151" mass="17478">MADYAKKFHELITRLQMVLSEIDYAQKACLQAGRMECMLLNYLYKVNGPANMNELAKELNVSHSRITRIMDNLVAKQLVIREPSEEDRRCWFARITEKGKKLAANSLQTVLDQQAKILKKIPEKDIEAIYKALKLYVEKYEEVLKETIAGL</sequence>
<dbReference type="SUPFAM" id="SSF46785">
    <property type="entry name" value="Winged helix' DNA-binding domain"/>
    <property type="match status" value="1"/>
</dbReference>
<evidence type="ECO:0000256" key="3">
    <source>
        <dbReference type="ARBA" id="ARBA00023163"/>
    </source>
</evidence>
<dbReference type="GO" id="GO:0003677">
    <property type="term" value="F:DNA binding"/>
    <property type="evidence" value="ECO:0007669"/>
    <property type="project" value="UniProtKB-KW"/>
</dbReference>
<dbReference type="GO" id="GO:0003700">
    <property type="term" value="F:DNA-binding transcription factor activity"/>
    <property type="evidence" value="ECO:0007669"/>
    <property type="project" value="InterPro"/>
</dbReference>
<organism evidence="5 6">
    <name type="scientific">Cloacimonas acidaminovorans (strain Evry)</name>
    <dbReference type="NCBI Taxonomy" id="459349"/>
    <lineage>
        <taxon>Bacteria</taxon>
        <taxon>Pseudomonadati</taxon>
        <taxon>Candidatus Cloacimonadota</taxon>
        <taxon>Candidatus Cloacimonadia</taxon>
        <taxon>Candidatus Cloacimonadales</taxon>
        <taxon>Candidatus Cloacimonadaceae</taxon>
        <taxon>Candidatus Cloacimonas</taxon>
    </lineage>
</organism>
<proteinExistence type="predicted"/>
<dbReference type="eggNOG" id="COG1846">
    <property type="taxonomic scope" value="Bacteria"/>
</dbReference>
<dbReference type="SMART" id="SM00347">
    <property type="entry name" value="HTH_MARR"/>
    <property type="match status" value="1"/>
</dbReference>
<evidence type="ECO:0000313" key="5">
    <source>
        <dbReference type="EMBL" id="CAO80595.1"/>
    </source>
</evidence>
<keyword evidence="2" id="KW-0238">DNA-binding</keyword>
<dbReference type="Gene3D" id="1.10.10.10">
    <property type="entry name" value="Winged helix-like DNA-binding domain superfamily/Winged helix DNA-binding domain"/>
    <property type="match status" value="1"/>
</dbReference>
<accession>B0VGY0</accession>
<dbReference type="PRINTS" id="PR00598">
    <property type="entry name" value="HTHMARR"/>
</dbReference>
<keyword evidence="6" id="KW-1185">Reference proteome</keyword>
<dbReference type="InterPro" id="IPR036390">
    <property type="entry name" value="WH_DNA-bd_sf"/>
</dbReference>
<evidence type="ECO:0000256" key="2">
    <source>
        <dbReference type="ARBA" id="ARBA00023125"/>
    </source>
</evidence>
<feature type="domain" description="HTH marR-type" evidence="4">
    <location>
        <begin position="8"/>
        <end position="138"/>
    </location>
</feature>
<dbReference type="PANTHER" id="PTHR42756">
    <property type="entry name" value="TRANSCRIPTIONAL REGULATOR, MARR"/>
    <property type="match status" value="1"/>
</dbReference>
<dbReference type="EMBL" id="CU466930">
    <property type="protein sequence ID" value="CAO80595.1"/>
    <property type="molecule type" value="Genomic_DNA"/>
</dbReference>
<protein>
    <recommendedName>
        <fullName evidence="4">HTH marR-type domain-containing protein</fullName>
    </recommendedName>
</protein>
<dbReference type="HOGENOM" id="CLU_083287_27_8_0"/>
<dbReference type="RefSeq" id="WP_015424454.1">
    <property type="nucleotide sequence ID" value="NC_020449.1"/>
</dbReference>
<dbReference type="OrthoDB" id="1853358at2"/>
<evidence type="ECO:0000259" key="4">
    <source>
        <dbReference type="PROSITE" id="PS50995"/>
    </source>
</evidence>
<keyword evidence="1" id="KW-0805">Transcription regulation</keyword>
<dbReference type="STRING" id="459349.CLOAM0712"/>
<reference evidence="5 6" key="1">
    <citation type="journal article" date="2008" name="J. Bacteriol.">
        <title>'Candidatus Cloacamonas acidaminovorans': genome sequence reconstruction provides a first glimpse of a new bacterial division.</title>
        <authorList>
            <person name="Pelletier E."/>
            <person name="Kreimeyer A."/>
            <person name="Bocs S."/>
            <person name="Rouy Z."/>
            <person name="Gyapay G."/>
            <person name="Chouari R."/>
            <person name="Riviere D."/>
            <person name="Ganesan A."/>
            <person name="Daegelen P."/>
            <person name="Sghir A."/>
            <person name="Cohen G.N."/>
            <person name="Medigue C."/>
            <person name="Weissenbach J."/>
            <person name="Le Paslier D."/>
        </authorList>
    </citation>
    <scope>NUCLEOTIDE SEQUENCE [LARGE SCALE GENOMIC DNA]</scope>
    <source>
        <strain evidence="6">Evry</strain>
    </source>
</reference>
<dbReference type="Proteomes" id="UP000002019">
    <property type="component" value="Chromosome"/>
</dbReference>
<dbReference type="AlphaFoldDB" id="B0VGY0"/>
<dbReference type="InterPro" id="IPR036388">
    <property type="entry name" value="WH-like_DNA-bd_sf"/>
</dbReference>
<dbReference type="Pfam" id="PF12802">
    <property type="entry name" value="MarR_2"/>
    <property type="match status" value="1"/>
</dbReference>
<evidence type="ECO:0000256" key="1">
    <source>
        <dbReference type="ARBA" id="ARBA00023015"/>
    </source>
</evidence>
<dbReference type="KEGG" id="caci:CLOAM0712"/>